<evidence type="ECO:0000313" key="2">
    <source>
        <dbReference type="Proteomes" id="UP000010408"/>
    </source>
</evidence>
<gene>
    <name evidence="1" type="ORF">HMPREF9134_01573</name>
</gene>
<dbReference type="STRING" id="1127696.HMPREF9134_01573"/>
<dbReference type="AlphaFoldDB" id="L1NAK6"/>
<proteinExistence type="predicted"/>
<name>L1NAK6_9PORP</name>
<sequence>MGGYGGTCEEVSGEPLGSLRGYLVRGFLGTYLREDEGVARQE</sequence>
<accession>L1NAK6</accession>
<dbReference type="Proteomes" id="UP000010408">
    <property type="component" value="Unassembled WGS sequence"/>
</dbReference>
<reference evidence="1 2" key="1">
    <citation type="submission" date="2012-05" db="EMBL/GenBank/DDBJ databases">
        <authorList>
            <person name="Weinstock G."/>
            <person name="Sodergren E."/>
            <person name="Lobos E.A."/>
            <person name="Fulton L."/>
            <person name="Fulton R."/>
            <person name="Courtney L."/>
            <person name="Fronick C."/>
            <person name="O'Laughlin M."/>
            <person name="Godfrey J."/>
            <person name="Wilson R.M."/>
            <person name="Miner T."/>
            <person name="Farmer C."/>
            <person name="Delehaunty K."/>
            <person name="Cordes M."/>
            <person name="Minx P."/>
            <person name="Tomlinson C."/>
            <person name="Chen J."/>
            <person name="Wollam A."/>
            <person name="Pepin K.H."/>
            <person name="Bhonagiri V."/>
            <person name="Zhang X."/>
            <person name="Suruliraj S."/>
            <person name="Warren W."/>
            <person name="Mitreva M."/>
            <person name="Mardis E.R."/>
            <person name="Wilson R.K."/>
        </authorList>
    </citation>
    <scope>NUCLEOTIDE SEQUENCE [LARGE SCALE GENOMIC DNA]</scope>
    <source>
        <strain evidence="1 2">F0037</strain>
    </source>
</reference>
<dbReference type="HOGENOM" id="CLU_3255593_0_0_10"/>
<dbReference type="EMBL" id="AMEQ01000040">
    <property type="protein sequence ID" value="EKY00242.1"/>
    <property type="molecule type" value="Genomic_DNA"/>
</dbReference>
<protein>
    <submittedName>
        <fullName evidence="1">Uncharacterized protein</fullName>
    </submittedName>
</protein>
<evidence type="ECO:0000313" key="1">
    <source>
        <dbReference type="EMBL" id="EKY00242.1"/>
    </source>
</evidence>
<organism evidence="1 2">
    <name type="scientific">Porphyromonas catoniae F0037</name>
    <dbReference type="NCBI Taxonomy" id="1127696"/>
    <lineage>
        <taxon>Bacteria</taxon>
        <taxon>Pseudomonadati</taxon>
        <taxon>Bacteroidota</taxon>
        <taxon>Bacteroidia</taxon>
        <taxon>Bacteroidales</taxon>
        <taxon>Porphyromonadaceae</taxon>
        <taxon>Porphyromonas</taxon>
    </lineage>
</organism>
<comment type="caution">
    <text evidence="1">The sequence shown here is derived from an EMBL/GenBank/DDBJ whole genome shotgun (WGS) entry which is preliminary data.</text>
</comment>